<dbReference type="AlphaFoldDB" id="A0A4R2NWV8"/>
<dbReference type="OrthoDB" id="9797178at2"/>
<dbReference type="InterPro" id="IPR007138">
    <property type="entry name" value="ABM_dom"/>
</dbReference>
<dbReference type="Proteomes" id="UP000295733">
    <property type="component" value="Unassembled WGS sequence"/>
</dbReference>
<evidence type="ECO:0000313" key="3">
    <source>
        <dbReference type="Proteomes" id="UP000295733"/>
    </source>
</evidence>
<comment type="caution">
    <text evidence="2">The sequence shown here is derived from an EMBL/GenBank/DDBJ whole genome shotgun (WGS) entry which is preliminary data.</text>
</comment>
<dbReference type="InterPro" id="IPR011008">
    <property type="entry name" value="Dimeric_a/b-barrel"/>
</dbReference>
<keyword evidence="3" id="KW-1185">Reference proteome</keyword>
<evidence type="ECO:0000313" key="2">
    <source>
        <dbReference type="EMBL" id="TCP26091.1"/>
    </source>
</evidence>
<proteinExistence type="predicted"/>
<name>A0A4R2NWV8_RHOAD</name>
<feature type="domain" description="ABM" evidence="1">
    <location>
        <begin position="3"/>
        <end position="91"/>
    </location>
</feature>
<keyword evidence="2" id="KW-0503">Monooxygenase</keyword>
<dbReference type="GO" id="GO:0004497">
    <property type="term" value="F:monooxygenase activity"/>
    <property type="evidence" value="ECO:0007669"/>
    <property type="project" value="UniProtKB-KW"/>
</dbReference>
<reference evidence="2 3" key="1">
    <citation type="submission" date="2019-03" db="EMBL/GenBank/DDBJ databases">
        <title>Genomic Encyclopedia of Type Strains, Phase IV (KMG-IV): sequencing the most valuable type-strain genomes for metagenomic binning, comparative biology and taxonomic classification.</title>
        <authorList>
            <person name="Goeker M."/>
        </authorList>
    </citation>
    <scope>NUCLEOTIDE SEQUENCE [LARGE SCALE GENOMIC DNA]</scope>
    <source>
        <strain evidence="2 3">DSM 2781</strain>
    </source>
</reference>
<dbReference type="RefSeq" id="WP_132599604.1">
    <property type="nucleotide sequence ID" value="NZ_NRRP01000032.1"/>
</dbReference>
<organism evidence="2 3">
    <name type="scientific">Rhodovulum adriaticum</name>
    <name type="common">Rhodopseudomonas adriatica</name>
    <dbReference type="NCBI Taxonomy" id="35804"/>
    <lineage>
        <taxon>Bacteria</taxon>
        <taxon>Pseudomonadati</taxon>
        <taxon>Pseudomonadota</taxon>
        <taxon>Alphaproteobacteria</taxon>
        <taxon>Rhodobacterales</taxon>
        <taxon>Paracoccaceae</taxon>
        <taxon>Rhodovulum</taxon>
    </lineage>
</organism>
<dbReference type="PROSITE" id="PS51725">
    <property type="entry name" value="ABM"/>
    <property type="match status" value="1"/>
</dbReference>
<protein>
    <submittedName>
        <fullName evidence="2">Quinol monooxygenase YgiN</fullName>
    </submittedName>
</protein>
<dbReference type="SUPFAM" id="SSF54909">
    <property type="entry name" value="Dimeric alpha+beta barrel"/>
    <property type="match status" value="1"/>
</dbReference>
<dbReference type="Gene3D" id="3.30.70.100">
    <property type="match status" value="1"/>
</dbReference>
<sequence length="93" mass="10417">MGVILSGYFKVPPAHLEDIRAALPRHIRLSRGEPGCLCFDITEDPDQPGLFNVYEEFTDAEALRAHRRRCDASAWAEVSHGIQRHYTVTGLAP</sequence>
<gene>
    <name evidence="2" type="ORF">EV656_10253</name>
</gene>
<evidence type="ECO:0000259" key="1">
    <source>
        <dbReference type="PROSITE" id="PS51725"/>
    </source>
</evidence>
<dbReference type="Pfam" id="PF03992">
    <property type="entry name" value="ABM"/>
    <property type="match status" value="1"/>
</dbReference>
<accession>A0A4R2NWV8</accession>
<keyword evidence="2" id="KW-0560">Oxidoreductase</keyword>
<dbReference type="EMBL" id="SLXL01000002">
    <property type="protein sequence ID" value="TCP26091.1"/>
    <property type="molecule type" value="Genomic_DNA"/>
</dbReference>